<reference evidence="1" key="1">
    <citation type="journal article" date="2023" name="BMC Genomics">
        <title>Chromosome-level genome assemblies of Cutaneotrichosporon spp. (Trichosporonales, Basidiomycota) reveal imbalanced evolution between nucleotide sequences and chromosome synteny.</title>
        <authorList>
            <person name="Kobayashi Y."/>
            <person name="Kayamori A."/>
            <person name="Aoki K."/>
            <person name="Shiwa Y."/>
            <person name="Matsutani M."/>
            <person name="Fujita N."/>
            <person name="Sugita T."/>
            <person name="Iwasaki W."/>
            <person name="Tanaka N."/>
            <person name="Takashima M."/>
        </authorList>
    </citation>
    <scope>NUCLEOTIDE SEQUENCE</scope>
    <source>
        <strain evidence="1">HIS019</strain>
    </source>
</reference>
<gene>
    <name evidence="1" type="ORF">CcaverHIS019_0400040</name>
</gene>
<evidence type="ECO:0000313" key="1">
    <source>
        <dbReference type="EMBL" id="BEI91184.1"/>
    </source>
</evidence>
<keyword evidence="2" id="KW-1185">Reference proteome</keyword>
<proteinExistence type="predicted"/>
<dbReference type="EMBL" id="AP028215">
    <property type="protein sequence ID" value="BEI91184.1"/>
    <property type="molecule type" value="Genomic_DNA"/>
</dbReference>
<dbReference type="Proteomes" id="UP001233271">
    <property type="component" value="Chromosome 4"/>
</dbReference>
<sequence>MQTTISLSSQTPFAWIGSPARSPTLKHRVAYADFGLVQWEQGNDHSDARRDDVIKYLGAATEVKRYARLPDESIVALQDAWRRGDRFDALLGGADTTPTFNLDGVAVEGALRSALYFILEAATYGWAAWTRFGIATNGLAWVPAQTSVAGKEITVTYGHPLGSFKNGDLLRYSPPTAHGKRPCKRTRTQARQLLSMTPPSSHNVTLPHPISLFGFLVLAAIGAIKSRVECSLLYAGGDDGIVNPDEPIPGWRRSLRGR</sequence>
<name>A0AA48QVA9_9TREE</name>
<organism evidence="1 2">
    <name type="scientific">Cutaneotrichosporon cavernicola</name>
    <dbReference type="NCBI Taxonomy" id="279322"/>
    <lineage>
        <taxon>Eukaryota</taxon>
        <taxon>Fungi</taxon>
        <taxon>Dikarya</taxon>
        <taxon>Basidiomycota</taxon>
        <taxon>Agaricomycotina</taxon>
        <taxon>Tremellomycetes</taxon>
        <taxon>Trichosporonales</taxon>
        <taxon>Trichosporonaceae</taxon>
        <taxon>Cutaneotrichosporon</taxon>
    </lineage>
</organism>
<protein>
    <submittedName>
        <fullName evidence="1">Uncharacterized protein</fullName>
    </submittedName>
</protein>
<dbReference type="KEGG" id="ccac:CcaHIS019_0400040"/>
<dbReference type="GeneID" id="85495054"/>
<accession>A0AA48QVA9</accession>
<dbReference type="AlphaFoldDB" id="A0AA48QVA9"/>
<evidence type="ECO:0000313" key="2">
    <source>
        <dbReference type="Proteomes" id="UP001233271"/>
    </source>
</evidence>
<dbReference type="RefSeq" id="XP_060456449.1">
    <property type="nucleotide sequence ID" value="XM_060599791.1"/>
</dbReference>